<reference evidence="9" key="2">
    <citation type="submission" date="2021-04" db="EMBL/GenBank/DDBJ databases">
        <authorList>
            <person name="Gilroy R."/>
        </authorList>
    </citation>
    <scope>NUCLEOTIDE SEQUENCE</scope>
    <source>
        <strain evidence="9">CHK191-13928</strain>
    </source>
</reference>
<dbReference type="Pfam" id="PF02899">
    <property type="entry name" value="Phage_int_SAM_1"/>
    <property type="match status" value="1"/>
</dbReference>
<evidence type="ECO:0000259" key="8">
    <source>
        <dbReference type="PROSITE" id="PS51900"/>
    </source>
</evidence>
<dbReference type="PANTHER" id="PTHR30349">
    <property type="entry name" value="PHAGE INTEGRASE-RELATED"/>
    <property type="match status" value="1"/>
</dbReference>
<evidence type="ECO:0000256" key="4">
    <source>
        <dbReference type="ARBA" id="ARBA00023125"/>
    </source>
</evidence>
<evidence type="ECO:0000256" key="6">
    <source>
        <dbReference type="PROSITE-ProRule" id="PRU01248"/>
    </source>
</evidence>
<evidence type="ECO:0000256" key="2">
    <source>
        <dbReference type="ARBA" id="ARBA00008857"/>
    </source>
</evidence>
<dbReference type="InterPro" id="IPR002104">
    <property type="entry name" value="Integrase_catalytic"/>
</dbReference>
<dbReference type="GO" id="GO:0003677">
    <property type="term" value="F:DNA binding"/>
    <property type="evidence" value="ECO:0007669"/>
    <property type="project" value="UniProtKB-UniRule"/>
</dbReference>
<dbReference type="AlphaFoldDB" id="A0A9D1WTC4"/>
<evidence type="ECO:0000313" key="10">
    <source>
        <dbReference type="Proteomes" id="UP000886721"/>
    </source>
</evidence>
<dbReference type="PROSITE" id="PS51898">
    <property type="entry name" value="TYR_RECOMBINASE"/>
    <property type="match status" value="1"/>
</dbReference>
<gene>
    <name evidence="9" type="ORF">H9735_01650</name>
</gene>
<evidence type="ECO:0000256" key="3">
    <source>
        <dbReference type="ARBA" id="ARBA00022908"/>
    </source>
</evidence>
<dbReference type="InterPro" id="IPR004107">
    <property type="entry name" value="Integrase_SAM-like_N"/>
</dbReference>
<dbReference type="InterPro" id="IPR050090">
    <property type="entry name" value="Tyrosine_recombinase_XerCD"/>
</dbReference>
<dbReference type="Gene3D" id="1.10.150.130">
    <property type="match status" value="1"/>
</dbReference>
<dbReference type="PROSITE" id="PS51900">
    <property type="entry name" value="CB"/>
    <property type="match status" value="1"/>
</dbReference>
<evidence type="ECO:0000259" key="7">
    <source>
        <dbReference type="PROSITE" id="PS51898"/>
    </source>
</evidence>
<dbReference type="InterPro" id="IPR013762">
    <property type="entry name" value="Integrase-like_cat_sf"/>
</dbReference>
<dbReference type="PANTHER" id="PTHR30349:SF89">
    <property type="entry name" value="INTEGRASE_RECOMBINASE"/>
    <property type="match status" value="1"/>
</dbReference>
<dbReference type="EMBL" id="DXEM01000005">
    <property type="protein sequence ID" value="HIX66812.1"/>
    <property type="molecule type" value="Genomic_DNA"/>
</dbReference>
<dbReference type="InterPro" id="IPR010998">
    <property type="entry name" value="Integrase_recombinase_N"/>
</dbReference>
<sequence length="284" mass="33472">MDKKRQMTERDLINFGNYLMERENSPATIEKYMRDVQKFYEFSSDGAICKEELLRYKEWLIKKYAVSSVNSMLVALNQFLGYMELGSLRLKRLKEQKSCVEITGRALSKKEFRKLVQMARQRGKGQLAIMLETMCATGVRVSELKYFLVKDISKGIVRVWNKGKERIVVLPDILKKKLLLYIRKEHLTTGLLFCTRSGREKDRSNIWREMKELARWAKVNADKVFPHNLRHLFARTFYKETKNLINLSDILGHSSIEVTRIYASEGVNEWKRDLEKMRILDLTT</sequence>
<comment type="similarity">
    <text evidence="2">Belongs to the 'phage' integrase family.</text>
</comment>
<name>A0A9D1WTC4_9FIRM</name>
<dbReference type="Pfam" id="PF00589">
    <property type="entry name" value="Phage_integrase"/>
    <property type="match status" value="1"/>
</dbReference>
<keyword evidence="5" id="KW-0233">DNA recombination</keyword>
<reference evidence="9" key="1">
    <citation type="journal article" date="2021" name="PeerJ">
        <title>Extensive microbial diversity within the chicken gut microbiome revealed by metagenomics and culture.</title>
        <authorList>
            <person name="Gilroy R."/>
            <person name="Ravi A."/>
            <person name="Getino M."/>
            <person name="Pursley I."/>
            <person name="Horton D.L."/>
            <person name="Alikhan N.F."/>
            <person name="Baker D."/>
            <person name="Gharbi K."/>
            <person name="Hall N."/>
            <person name="Watson M."/>
            <person name="Adriaenssens E.M."/>
            <person name="Foster-Nyarko E."/>
            <person name="Jarju S."/>
            <person name="Secka A."/>
            <person name="Antonio M."/>
            <person name="Oren A."/>
            <person name="Chaudhuri R.R."/>
            <person name="La Ragione R."/>
            <person name="Hildebrand F."/>
            <person name="Pallen M.J."/>
        </authorList>
    </citation>
    <scope>NUCLEOTIDE SEQUENCE</scope>
    <source>
        <strain evidence="9">CHK191-13928</strain>
    </source>
</reference>
<evidence type="ECO:0000256" key="1">
    <source>
        <dbReference type="ARBA" id="ARBA00003283"/>
    </source>
</evidence>
<evidence type="ECO:0000313" key="9">
    <source>
        <dbReference type="EMBL" id="HIX66812.1"/>
    </source>
</evidence>
<comment type="function">
    <text evidence="1">Site-specific tyrosine recombinase, which acts by catalyzing the cutting and rejoining of the recombining DNA molecules.</text>
</comment>
<dbReference type="Proteomes" id="UP000886721">
    <property type="component" value="Unassembled WGS sequence"/>
</dbReference>
<dbReference type="InterPro" id="IPR011010">
    <property type="entry name" value="DNA_brk_join_enz"/>
</dbReference>
<dbReference type="GO" id="GO:0006310">
    <property type="term" value="P:DNA recombination"/>
    <property type="evidence" value="ECO:0007669"/>
    <property type="project" value="UniProtKB-KW"/>
</dbReference>
<comment type="caution">
    <text evidence="9">The sequence shown here is derived from an EMBL/GenBank/DDBJ whole genome shotgun (WGS) entry which is preliminary data.</text>
</comment>
<feature type="domain" description="Tyr recombinase" evidence="7">
    <location>
        <begin position="102"/>
        <end position="276"/>
    </location>
</feature>
<dbReference type="InterPro" id="IPR044068">
    <property type="entry name" value="CB"/>
</dbReference>
<feature type="domain" description="Core-binding (CB)" evidence="8">
    <location>
        <begin position="6"/>
        <end position="84"/>
    </location>
</feature>
<keyword evidence="3" id="KW-0229">DNA integration</keyword>
<evidence type="ECO:0000256" key="5">
    <source>
        <dbReference type="ARBA" id="ARBA00023172"/>
    </source>
</evidence>
<organism evidence="9 10">
    <name type="scientific">Candidatus Anaerostipes excrementavium</name>
    <dbReference type="NCBI Taxonomy" id="2838463"/>
    <lineage>
        <taxon>Bacteria</taxon>
        <taxon>Bacillati</taxon>
        <taxon>Bacillota</taxon>
        <taxon>Clostridia</taxon>
        <taxon>Lachnospirales</taxon>
        <taxon>Lachnospiraceae</taxon>
        <taxon>Anaerostipes</taxon>
    </lineage>
</organism>
<dbReference type="SUPFAM" id="SSF56349">
    <property type="entry name" value="DNA breaking-rejoining enzymes"/>
    <property type="match status" value="1"/>
</dbReference>
<proteinExistence type="inferred from homology"/>
<protein>
    <submittedName>
        <fullName evidence="9">Tyrosine-type recombinase/integrase</fullName>
    </submittedName>
</protein>
<dbReference type="Gene3D" id="1.10.443.10">
    <property type="entry name" value="Intergrase catalytic core"/>
    <property type="match status" value="1"/>
</dbReference>
<keyword evidence="4 6" id="KW-0238">DNA-binding</keyword>
<dbReference type="GO" id="GO:0015074">
    <property type="term" value="P:DNA integration"/>
    <property type="evidence" value="ECO:0007669"/>
    <property type="project" value="UniProtKB-KW"/>
</dbReference>
<accession>A0A9D1WTC4</accession>